<dbReference type="PANTHER" id="PTHR35149:SF2">
    <property type="entry name" value="DUF262 DOMAIN-CONTAINING PROTEIN"/>
    <property type="match status" value="1"/>
</dbReference>
<dbReference type="InterPro" id="IPR011089">
    <property type="entry name" value="GmrSD_C"/>
</dbReference>
<dbReference type="EMBL" id="BAABRT010000031">
    <property type="protein sequence ID" value="GAA5526181.1"/>
    <property type="molecule type" value="Genomic_DNA"/>
</dbReference>
<feature type="domain" description="GmrSD restriction endonucleases C-terminal" evidence="2">
    <location>
        <begin position="510"/>
        <end position="644"/>
    </location>
</feature>
<accession>A0ABP9WVY0</accession>
<dbReference type="InterPro" id="IPR004919">
    <property type="entry name" value="GmrSD_N"/>
</dbReference>
<evidence type="ECO:0000313" key="4">
    <source>
        <dbReference type="Proteomes" id="UP001408594"/>
    </source>
</evidence>
<comment type="caution">
    <text evidence="3">The sequence shown here is derived from an EMBL/GenBank/DDBJ whole genome shotgun (WGS) entry which is preliminary data.</text>
</comment>
<dbReference type="Pfam" id="PF03235">
    <property type="entry name" value="GmrSD_N"/>
    <property type="match status" value="1"/>
</dbReference>
<evidence type="ECO:0000259" key="1">
    <source>
        <dbReference type="Pfam" id="PF03235"/>
    </source>
</evidence>
<organism evidence="3 4">
    <name type="scientific">Microbulbifer aestuariivivens</name>
    <dbReference type="NCBI Taxonomy" id="1908308"/>
    <lineage>
        <taxon>Bacteria</taxon>
        <taxon>Pseudomonadati</taxon>
        <taxon>Pseudomonadota</taxon>
        <taxon>Gammaproteobacteria</taxon>
        <taxon>Cellvibrionales</taxon>
        <taxon>Microbulbiferaceae</taxon>
        <taxon>Microbulbifer</taxon>
    </lineage>
</organism>
<dbReference type="Proteomes" id="UP001408594">
    <property type="component" value="Unassembled WGS sequence"/>
</dbReference>
<proteinExistence type="predicted"/>
<gene>
    <name evidence="3" type="ORF">Maes01_02776</name>
</gene>
<sequence>MSFNLAQVDTETLTLSHIESGNYKFNIPSYQRPYVWPDDDVLKLFIDINEARKAGEENYFIGTVLTSIEKDDQGSNVYELIDGQQRTTTLMLIALAFKMAGQKSKIAEVASHKGQPRLQFAIRSQVQHLLGSLAGLGDYSFPGTEAIAKDPYLKRLYAALQVLLQKVNSLPSKDKIDLADYIFFKVQWVNNIVPAEMDLNRLFATMNTAGIQLEQADILKSKLFRKIKSKKLLYDAMWTACEHMENYFERNVRKVFPSAHWADVRPESLTEFNEGFFSKQEQGQDLAEGLTIGQLALEGDDFSSISPASDAVTEDDEIENETVYCRSIISFPLLLIHAYRIYLAFNGGQDIVSRVRADKLLEAFEPLTVASEEEVISFIKLLWQVRYQFDRWVVKWVERDDSDDEQLRLTSQSQSRSRGNVYITRSQKELSELVMLESVRNFTGERSAQYWLTPFIGGLIYQGVSKEEDALSLLEKIDNELSLADESETQKSASFKQTCGNHPNVERWRSRVEYFDEPKGTSFEHYWFQKLEYLLWKSTTNRDGTKFRGYRITAKNSIEHVHPQKEEHGNLLASSVLDAFGNLVLLSPGENSSYSNQAVKKKLVDFEAKRSYDSLKLKAMFDKLNEQGAWGKEQIEQHQAEMLSVFSSHYTSGN</sequence>
<name>A0ABP9WVY0_9GAMM</name>
<feature type="domain" description="GmrSD restriction endonucleases N-terminal" evidence="1">
    <location>
        <begin position="20"/>
        <end position="224"/>
    </location>
</feature>
<evidence type="ECO:0000259" key="2">
    <source>
        <dbReference type="Pfam" id="PF07510"/>
    </source>
</evidence>
<keyword evidence="4" id="KW-1185">Reference proteome</keyword>
<dbReference type="RefSeq" id="WP_345552452.1">
    <property type="nucleotide sequence ID" value="NZ_BAABRT010000031.1"/>
</dbReference>
<dbReference type="Pfam" id="PF07510">
    <property type="entry name" value="GmrSD_C"/>
    <property type="match status" value="1"/>
</dbReference>
<reference evidence="3 4" key="1">
    <citation type="submission" date="2024-02" db="EMBL/GenBank/DDBJ databases">
        <title>Microbulbifer aestuariivivens NBRC 112533.</title>
        <authorList>
            <person name="Ichikawa N."/>
            <person name="Katano-Makiyama Y."/>
            <person name="Hidaka K."/>
        </authorList>
    </citation>
    <scope>NUCLEOTIDE SEQUENCE [LARGE SCALE GENOMIC DNA]</scope>
    <source>
        <strain evidence="3 4">NBRC 112533</strain>
    </source>
</reference>
<evidence type="ECO:0000313" key="3">
    <source>
        <dbReference type="EMBL" id="GAA5526181.1"/>
    </source>
</evidence>
<dbReference type="PANTHER" id="PTHR35149">
    <property type="entry name" value="SLL5132 PROTEIN"/>
    <property type="match status" value="1"/>
</dbReference>
<evidence type="ECO:0008006" key="5">
    <source>
        <dbReference type="Google" id="ProtNLM"/>
    </source>
</evidence>
<protein>
    <recommendedName>
        <fullName evidence="5">DUF262 domain-containing protein</fullName>
    </recommendedName>
</protein>